<evidence type="ECO:0000256" key="1">
    <source>
        <dbReference type="ARBA" id="ARBA00001971"/>
    </source>
</evidence>
<organism evidence="9 10">
    <name type="scientific">Colletotrichum sublineola</name>
    <name type="common">Sorghum anthracnose fungus</name>
    <dbReference type="NCBI Taxonomy" id="1173701"/>
    <lineage>
        <taxon>Eukaryota</taxon>
        <taxon>Fungi</taxon>
        <taxon>Dikarya</taxon>
        <taxon>Ascomycota</taxon>
        <taxon>Pezizomycotina</taxon>
        <taxon>Sordariomycetes</taxon>
        <taxon>Hypocreomycetidae</taxon>
        <taxon>Glomerellales</taxon>
        <taxon>Glomerellaceae</taxon>
        <taxon>Colletotrichum</taxon>
        <taxon>Colletotrichum graminicola species complex</taxon>
    </lineage>
</organism>
<dbReference type="HOGENOM" id="CLU_042557_2_0_1"/>
<dbReference type="GO" id="GO:0004497">
    <property type="term" value="F:monooxygenase activity"/>
    <property type="evidence" value="ECO:0007669"/>
    <property type="project" value="UniProtKB-KW"/>
</dbReference>
<dbReference type="SUPFAM" id="SSF48264">
    <property type="entry name" value="Cytochrome P450"/>
    <property type="match status" value="1"/>
</dbReference>
<evidence type="ECO:0000313" key="9">
    <source>
        <dbReference type="EMBL" id="KDN70688.1"/>
    </source>
</evidence>
<evidence type="ECO:0000256" key="6">
    <source>
        <dbReference type="PIRSR" id="PIRSR602401-1"/>
    </source>
</evidence>
<comment type="similarity">
    <text evidence="7">Belongs to the cytochrome P450 family.</text>
</comment>
<dbReference type="Gene3D" id="1.10.630.10">
    <property type="entry name" value="Cytochrome P450"/>
    <property type="match status" value="1"/>
</dbReference>
<dbReference type="GO" id="GO:0044550">
    <property type="term" value="P:secondary metabolite biosynthetic process"/>
    <property type="evidence" value="ECO:0007669"/>
    <property type="project" value="UniProtKB-ARBA"/>
</dbReference>
<keyword evidence="5 6" id="KW-0408">Iron</keyword>
<comment type="cofactor">
    <cofactor evidence="1 6">
        <name>heme</name>
        <dbReference type="ChEBI" id="CHEBI:30413"/>
    </cofactor>
</comment>
<keyword evidence="7 9" id="KW-0503">Monooxygenase</keyword>
<dbReference type="InterPro" id="IPR036396">
    <property type="entry name" value="Cyt_P450_sf"/>
</dbReference>
<keyword evidence="3 6" id="KW-0479">Metal-binding</keyword>
<keyword evidence="2 6" id="KW-0349">Heme</keyword>
<dbReference type="Proteomes" id="UP000027238">
    <property type="component" value="Unassembled WGS sequence"/>
</dbReference>
<keyword evidence="10" id="KW-1185">Reference proteome</keyword>
<sequence length="545" mass="61516">MSITITIIRLLLVYCAIFFIVLLAIGLVELLCPGILPGFFKKPVSKVLNVWVHAYLEWKYPVLDASRKRDGIPSCPYVWPNGQGDSSKFLGGVENSIAWGNQYGDTYRIWSGMKPEIVLTQPHQLYAVFRDSDKHCKAPANNSGFYMSRLLGQCVGLISGSEWRAVRAVAEIPFGHRAVALQFDNFQRQVLGHFEALHASKGVDDSNLNRGFLHPVDDLAMLPFRIVADMFYGQLSPELRMLLEDMVPLRTRIFNTHVIGGGLHRFAWSRFLPTAANAELKRFKREWKGFNRRVLEHAQQEKGTLPPIVDMYGAVASQNLSEEQLLQTLDESLFANLDVTIGGLSWIPVFLAADKDVQRRLRTEIETQASLGADTFRRYLLNGSSTYLACCVLESSRLRPLAAFSVPQAAPTPRRIDVTSGPGFVVPAGTSFVVDTYALNVRSGAWAPDNESFRPERFMNRAAKNSLDRRYLFWRFGFGPRQCMGRHAADLIIRMTVAYLVRNYDLDLVSVDDHPGDAHWARSQTCWITHPDFKLKCTRRHSDSS</sequence>
<dbReference type="OrthoDB" id="4804201at2759"/>
<comment type="caution">
    <text evidence="9">The sequence shown here is derived from an EMBL/GenBank/DDBJ whole genome shotgun (WGS) entry which is preliminary data.</text>
</comment>
<dbReference type="PRINTS" id="PR00463">
    <property type="entry name" value="EP450I"/>
</dbReference>
<feature type="transmembrane region" description="Helical" evidence="8">
    <location>
        <begin position="12"/>
        <end position="36"/>
    </location>
</feature>
<accession>A0A066XND6</accession>
<dbReference type="PANTHER" id="PTHR24305:SF235">
    <property type="entry name" value="CYTOCHROME P450 MONOOXYGENASE APDB-RELATED"/>
    <property type="match status" value="1"/>
</dbReference>
<dbReference type="InterPro" id="IPR002401">
    <property type="entry name" value="Cyt_P450_E_grp-I"/>
</dbReference>
<keyword evidence="4 7" id="KW-0560">Oxidoreductase</keyword>
<dbReference type="GO" id="GO:0020037">
    <property type="term" value="F:heme binding"/>
    <property type="evidence" value="ECO:0007669"/>
    <property type="project" value="InterPro"/>
</dbReference>
<dbReference type="InterPro" id="IPR017972">
    <property type="entry name" value="Cyt_P450_CS"/>
</dbReference>
<dbReference type="PROSITE" id="PS00086">
    <property type="entry name" value="CYTOCHROME_P450"/>
    <property type="match status" value="1"/>
</dbReference>
<dbReference type="Pfam" id="PF00067">
    <property type="entry name" value="p450"/>
    <property type="match status" value="1"/>
</dbReference>
<name>A0A066XND6_COLSU</name>
<evidence type="ECO:0000256" key="4">
    <source>
        <dbReference type="ARBA" id="ARBA00023002"/>
    </source>
</evidence>
<feature type="binding site" description="axial binding residue" evidence="6">
    <location>
        <position position="483"/>
    </location>
    <ligand>
        <name>heme</name>
        <dbReference type="ChEBI" id="CHEBI:30413"/>
    </ligand>
    <ligandPart>
        <name>Fe</name>
        <dbReference type="ChEBI" id="CHEBI:18248"/>
    </ligandPart>
</feature>
<dbReference type="AlphaFoldDB" id="A0A066XND6"/>
<evidence type="ECO:0000256" key="3">
    <source>
        <dbReference type="ARBA" id="ARBA00022723"/>
    </source>
</evidence>
<dbReference type="STRING" id="1173701.A0A066XND6"/>
<dbReference type="eggNOG" id="KOG0157">
    <property type="taxonomic scope" value="Eukaryota"/>
</dbReference>
<dbReference type="InterPro" id="IPR050121">
    <property type="entry name" value="Cytochrome_P450_monoxygenase"/>
</dbReference>
<keyword evidence="8" id="KW-0812">Transmembrane</keyword>
<evidence type="ECO:0000313" key="10">
    <source>
        <dbReference type="Proteomes" id="UP000027238"/>
    </source>
</evidence>
<evidence type="ECO:0000256" key="7">
    <source>
        <dbReference type="RuleBase" id="RU000461"/>
    </source>
</evidence>
<dbReference type="InterPro" id="IPR001128">
    <property type="entry name" value="Cyt_P450"/>
</dbReference>
<keyword evidence="8" id="KW-1133">Transmembrane helix</keyword>
<evidence type="ECO:0000256" key="2">
    <source>
        <dbReference type="ARBA" id="ARBA00022617"/>
    </source>
</evidence>
<dbReference type="PANTHER" id="PTHR24305">
    <property type="entry name" value="CYTOCHROME P450"/>
    <property type="match status" value="1"/>
</dbReference>
<dbReference type="GO" id="GO:0005506">
    <property type="term" value="F:iron ion binding"/>
    <property type="evidence" value="ECO:0007669"/>
    <property type="project" value="InterPro"/>
</dbReference>
<dbReference type="CDD" id="cd20615">
    <property type="entry name" value="CYP_GliC-like"/>
    <property type="match status" value="1"/>
</dbReference>
<dbReference type="EMBL" id="JMSE01000314">
    <property type="protein sequence ID" value="KDN70688.1"/>
    <property type="molecule type" value="Genomic_DNA"/>
</dbReference>
<proteinExistence type="inferred from homology"/>
<gene>
    <name evidence="9" type="ORF">CSUB01_11962</name>
</gene>
<dbReference type="OMA" id="QCMGRYV"/>
<evidence type="ECO:0000256" key="5">
    <source>
        <dbReference type="ARBA" id="ARBA00023004"/>
    </source>
</evidence>
<keyword evidence="8" id="KW-0472">Membrane</keyword>
<evidence type="ECO:0000256" key="8">
    <source>
        <dbReference type="SAM" id="Phobius"/>
    </source>
</evidence>
<reference evidence="10" key="1">
    <citation type="journal article" date="2014" name="Genome Announc.">
        <title>Draft genome sequence of Colletotrichum sublineola, a destructive pathogen of cultivated sorghum.</title>
        <authorList>
            <person name="Baroncelli R."/>
            <person name="Sanz-Martin J.M."/>
            <person name="Rech G.E."/>
            <person name="Sukno S.A."/>
            <person name="Thon M.R."/>
        </authorList>
    </citation>
    <scope>NUCLEOTIDE SEQUENCE [LARGE SCALE GENOMIC DNA]</scope>
    <source>
        <strain evidence="10">TX430BB</strain>
    </source>
</reference>
<dbReference type="GO" id="GO:0016705">
    <property type="term" value="F:oxidoreductase activity, acting on paired donors, with incorporation or reduction of molecular oxygen"/>
    <property type="evidence" value="ECO:0007669"/>
    <property type="project" value="InterPro"/>
</dbReference>
<protein>
    <submittedName>
        <fullName evidence="9">Putative cytochrome P450 monooxygenase</fullName>
    </submittedName>
</protein>